<keyword evidence="1" id="KW-0732">Signal</keyword>
<evidence type="ECO:0000313" key="3">
    <source>
        <dbReference type="EMBL" id="AHG88629.1"/>
    </source>
</evidence>
<dbReference type="PRINTS" id="PR00111">
    <property type="entry name" value="ABHYDROLASE"/>
</dbReference>
<dbReference type="Gene3D" id="3.40.50.1820">
    <property type="entry name" value="alpha/beta hydrolase"/>
    <property type="match status" value="1"/>
</dbReference>
<keyword evidence="3" id="KW-0378">Hydrolase</keyword>
<proteinExistence type="predicted"/>
<dbReference type="HOGENOM" id="CLU_020336_13_2_0"/>
<evidence type="ECO:0000259" key="2">
    <source>
        <dbReference type="Pfam" id="PF12697"/>
    </source>
</evidence>
<evidence type="ECO:0000313" key="4">
    <source>
        <dbReference type="Proteomes" id="UP000019151"/>
    </source>
</evidence>
<dbReference type="STRING" id="861299.J421_1092"/>
<dbReference type="AlphaFoldDB" id="W0RBZ7"/>
<dbReference type="PANTHER" id="PTHR46438">
    <property type="entry name" value="ALPHA/BETA-HYDROLASES SUPERFAMILY PROTEIN"/>
    <property type="match status" value="1"/>
</dbReference>
<organism evidence="3 4">
    <name type="scientific">Gemmatirosa kalamazoonensis</name>
    <dbReference type="NCBI Taxonomy" id="861299"/>
    <lineage>
        <taxon>Bacteria</taxon>
        <taxon>Pseudomonadati</taxon>
        <taxon>Gemmatimonadota</taxon>
        <taxon>Gemmatimonadia</taxon>
        <taxon>Gemmatimonadales</taxon>
        <taxon>Gemmatimonadaceae</taxon>
        <taxon>Gemmatirosa</taxon>
    </lineage>
</organism>
<dbReference type="GO" id="GO:0016787">
    <property type="term" value="F:hydrolase activity"/>
    <property type="evidence" value="ECO:0007669"/>
    <property type="project" value="UniProtKB-KW"/>
</dbReference>
<protein>
    <submittedName>
        <fullName evidence="3">Putative alpha/beta hydrolase</fullName>
    </submittedName>
</protein>
<dbReference type="eggNOG" id="COG2267">
    <property type="taxonomic scope" value="Bacteria"/>
</dbReference>
<feature type="chain" id="PRO_5004794071" evidence="1">
    <location>
        <begin position="21"/>
        <end position="298"/>
    </location>
</feature>
<dbReference type="EMBL" id="CP007128">
    <property type="protein sequence ID" value="AHG88629.1"/>
    <property type="molecule type" value="Genomic_DNA"/>
</dbReference>
<dbReference type="SUPFAM" id="SSF53474">
    <property type="entry name" value="alpha/beta-Hydrolases"/>
    <property type="match status" value="1"/>
</dbReference>
<evidence type="ECO:0000256" key="1">
    <source>
        <dbReference type="SAM" id="SignalP"/>
    </source>
</evidence>
<keyword evidence="4" id="KW-1185">Reference proteome</keyword>
<dbReference type="KEGG" id="gba:J421_1092"/>
<gene>
    <name evidence="3" type="ORF">J421_1092</name>
</gene>
<dbReference type="RefSeq" id="WP_025410155.1">
    <property type="nucleotide sequence ID" value="NZ_CP007128.1"/>
</dbReference>
<dbReference type="Pfam" id="PF12697">
    <property type="entry name" value="Abhydrolase_6"/>
    <property type="match status" value="1"/>
</dbReference>
<accession>W0RBZ7</accession>
<name>W0RBZ7_9BACT</name>
<dbReference type="PATRIC" id="fig|861299.3.peg.1108"/>
<dbReference type="OrthoDB" id="9808398at2"/>
<dbReference type="InterPro" id="IPR000073">
    <property type="entry name" value="AB_hydrolase_1"/>
</dbReference>
<feature type="domain" description="AB hydrolase-1" evidence="2">
    <location>
        <begin position="69"/>
        <end position="287"/>
    </location>
</feature>
<sequence>MKRLAKLGLGFLLATSPLVAQQGEHAPHSRLLDTLPLPVRYVRAFGQRLAYYETGPASAPVLVLVPNLAWDAHMFAQNVPALARRYHVIAVDPLGLGRSDKPLVDYKMDTWTDGFAELLRAKGIRSATFVGAVMGGALAVQMALDHPDMVEAIVVAASNSGPGAHEGGARTPPAGPSLAGVRAGLLEAFHDSALVTPEVVRARLAYRLGAGDGYTIQRHLADHRAPYTLEELARVRVPALFVWCREDRTTPLRWGEDYARALPNGKLAALDGCGHLPNMERPEAFDAAVLAFLDANHR</sequence>
<reference evidence="3 4" key="1">
    <citation type="journal article" date="2014" name="Genome Announc.">
        <title>Genome Sequence and Methylome of Soil Bacterium Gemmatirosa kalamazoonensis KBS708T, a Member of the Rarely Cultivated Gemmatimonadetes Phylum.</title>
        <authorList>
            <person name="Debruyn J.M."/>
            <person name="Radosevich M."/>
            <person name="Wommack K.E."/>
            <person name="Polson S.W."/>
            <person name="Hauser L.J."/>
            <person name="Fawaz M.N."/>
            <person name="Korlach J."/>
            <person name="Tsai Y.C."/>
        </authorList>
    </citation>
    <scope>NUCLEOTIDE SEQUENCE [LARGE SCALE GENOMIC DNA]</scope>
    <source>
        <strain evidence="3 4">KBS708</strain>
    </source>
</reference>
<dbReference type="Proteomes" id="UP000019151">
    <property type="component" value="Chromosome"/>
</dbReference>
<dbReference type="InParanoid" id="W0RBZ7"/>
<dbReference type="InterPro" id="IPR029058">
    <property type="entry name" value="AB_hydrolase_fold"/>
</dbReference>
<feature type="signal peptide" evidence="1">
    <location>
        <begin position="1"/>
        <end position="20"/>
    </location>
</feature>